<dbReference type="NCBIfam" id="TIGR04491">
    <property type="entry name" value="reactive_PduG"/>
    <property type="match status" value="1"/>
</dbReference>
<dbReference type="Gene3D" id="3.50.30.70">
    <property type="entry name" value="Swiveling domain of dehydratase reactivase alpha subunit"/>
    <property type="match status" value="1"/>
</dbReference>
<dbReference type="SUPFAM" id="SSF53901">
    <property type="entry name" value="Thiolase-like"/>
    <property type="match status" value="1"/>
</dbReference>
<dbReference type="InterPro" id="IPR016039">
    <property type="entry name" value="Thiolase-like"/>
</dbReference>
<dbReference type="InterPro" id="IPR040916">
    <property type="entry name" value="DDR_swiveling"/>
</dbReference>
<protein>
    <submittedName>
        <fullName evidence="3">Diol dehydratase reactivase alpha subunit</fullName>
    </submittedName>
</protein>
<dbReference type="EMBL" id="JAUSUK010000002">
    <property type="protein sequence ID" value="MDQ0327645.1"/>
    <property type="molecule type" value="Genomic_DNA"/>
</dbReference>
<evidence type="ECO:0000259" key="2">
    <source>
        <dbReference type="Pfam" id="PF18427"/>
    </source>
</evidence>
<dbReference type="Gene3D" id="2.40.50.140">
    <property type="entry name" value="Nucleic acid-binding proteins"/>
    <property type="match status" value="1"/>
</dbReference>
<comment type="caution">
    <text evidence="3">The sequence shown here is derived from an EMBL/GenBank/DDBJ whole genome shotgun (WGS) entry which is preliminary data.</text>
</comment>
<dbReference type="Gene3D" id="3.90.470.30">
    <property type="match status" value="1"/>
</dbReference>
<dbReference type="Pfam" id="PF18427">
    <property type="entry name" value="DDR_swiveling"/>
    <property type="match status" value="1"/>
</dbReference>
<dbReference type="InterPro" id="IPR028975">
    <property type="entry name" value="DDRA_swiveling_dom_sf"/>
</dbReference>
<dbReference type="Pfam" id="PF08841">
    <property type="entry name" value="DDR"/>
    <property type="match status" value="1"/>
</dbReference>
<sequence>MKVAGVDIGNSTTEVALAEVGANGGVPNFLASSRMPTTGIKGTLANVPGVVRALDTAVQQAGLSLRDIDLVLLNEATPVIGDIAMETITETIITESSMIGHNPNSPGGLGIGVGVTHDISELETAPKDEAVIAVVPKTYDFTRAAQMLAAALERGVDVTAAIVQGDDGVLIANRLPKKLPIVDEVKLIDQVPLGMLAAVEVADHGQAIQQLSNPYGIATLFKLTPQETTMIIPIAKALIGLRSAVVIRTPAGDVQTRHIPAGSLKLVGERRTVDAPMDSGADAIMDALAQVFPLKDVEGESGTNVGGMVARVRQTMSNMTKKPASEVHIRDVLAVDCLVPQRVSGGLAQEFSMENAVGLAAMVNTDKLLMEQLAEGLHKELGIQVQLGGVEANMAILGTLTTPGLDTPLAILDLGAGSTDAAILEKDREVRSVHLAGAGDMVTLLIQRELDLPGGNETDVAEQIKRFPLVRVESLFHVRHEDNTVRFFEEPLDPKLFGRVALITPDGLSPIPTHHTLDRIREVRREAKRRVFVRNAMRALSAVAPAGNIREIQFVAVVGGSGLDFEVARMLTDQLAHYGTVIGTANIRGALGPVNAVATGLVLSHARRQGAV</sequence>
<reference evidence="3 4" key="1">
    <citation type="submission" date="2023-07" db="EMBL/GenBank/DDBJ databases">
        <title>Genomic Encyclopedia of Type Strains, Phase IV (KMG-IV): sequencing the most valuable type-strain genomes for metagenomic binning, comparative biology and taxonomic classification.</title>
        <authorList>
            <person name="Goeker M."/>
        </authorList>
    </citation>
    <scope>NUCLEOTIDE SEQUENCE [LARGE SCALE GENOMIC DNA]</scope>
    <source>
        <strain evidence="3 4">DSM 11549</strain>
    </source>
</reference>
<organism evidence="3 4">
    <name type="scientific">Rhodopseudomonas julia</name>
    <dbReference type="NCBI Taxonomy" id="200617"/>
    <lineage>
        <taxon>Bacteria</taxon>
        <taxon>Pseudomonadati</taxon>
        <taxon>Pseudomonadota</taxon>
        <taxon>Alphaproteobacteria</taxon>
        <taxon>Hyphomicrobiales</taxon>
        <taxon>Nitrobacteraceae</taxon>
        <taxon>Rhodopseudomonas</taxon>
    </lineage>
</organism>
<evidence type="ECO:0000259" key="1">
    <source>
        <dbReference type="Pfam" id="PF08841"/>
    </source>
</evidence>
<feature type="domain" description="DD-reactivating factor swiveling" evidence="2">
    <location>
        <begin position="93"/>
        <end position="254"/>
    </location>
</feature>
<dbReference type="InterPro" id="IPR012340">
    <property type="entry name" value="NA-bd_OB-fold"/>
</dbReference>
<dbReference type="RefSeq" id="WP_307155641.1">
    <property type="nucleotide sequence ID" value="NZ_JAUSUK010000002.1"/>
</dbReference>
<dbReference type="InterPro" id="IPR030994">
    <property type="entry name" value="DDR_dom"/>
</dbReference>
<dbReference type="Proteomes" id="UP001230253">
    <property type="component" value="Unassembled WGS sequence"/>
</dbReference>
<name>A0ABU0CAT7_9BRAD</name>
<proteinExistence type="predicted"/>
<accession>A0ABU0CAT7</accession>
<dbReference type="SUPFAM" id="SSF82317">
    <property type="entry name" value="Swiveling domain of dehydratase reactivase alpha subunit"/>
    <property type="match status" value="1"/>
</dbReference>
<dbReference type="InterPro" id="IPR043129">
    <property type="entry name" value="ATPase_NBD"/>
</dbReference>
<gene>
    <name evidence="3" type="ORF">J2R99_003514</name>
</gene>
<dbReference type="Gene3D" id="3.30.420.40">
    <property type="match status" value="2"/>
</dbReference>
<dbReference type="SUPFAM" id="SSF53067">
    <property type="entry name" value="Actin-like ATPase domain"/>
    <property type="match status" value="2"/>
</dbReference>
<evidence type="ECO:0000313" key="4">
    <source>
        <dbReference type="Proteomes" id="UP001230253"/>
    </source>
</evidence>
<evidence type="ECO:0000313" key="3">
    <source>
        <dbReference type="EMBL" id="MDQ0327645.1"/>
    </source>
</evidence>
<dbReference type="InterPro" id="IPR009191">
    <property type="entry name" value="DDRA"/>
</dbReference>
<feature type="domain" description="Diol dehydratase reactivase ATPase-like" evidence="1">
    <location>
        <begin position="277"/>
        <end position="604"/>
    </location>
</feature>
<keyword evidence="4" id="KW-1185">Reference proteome</keyword>